<evidence type="ECO:0000256" key="2">
    <source>
        <dbReference type="ARBA" id="ARBA00023015"/>
    </source>
</evidence>
<comment type="similarity">
    <text evidence="1">Belongs to the sigma-70 factor family. ECF subfamily.</text>
</comment>
<dbReference type="InterPro" id="IPR039425">
    <property type="entry name" value="RNA_pol_sigma-70-like"/>
</dbReference>
<evidence type="ECO:0000256" key="4">
    <source>
        <dbReference type="ARBA" id="ARBA00023163"/>
    </source>
</evidence>
<dbReference type="GO" id="GO:0016987">
    <property type="term" value="F:sigma factor activity"/>
    <property type="evidence" value="ECO:0007669"/>
    <property type="project" value="UniProtKB-KW"/>
</dbReference>
<dbReference type="InterPro" id="IPR013324">
    <property type="entry name" value="RNA_pol_sigma_r3/r4-like"/>
</dbReference>
<sequence>MDREQFVTVFRAHLQDVSKYLARRVAGDQVEDLASDIFEIAWRKKSECPEGMELPWLYKIAGFVVSNHRRKAVNRIIHLPILDTDRSAPSAEDMALDGSGIALAFKALSAQDRQVLSLFVFEELSIREVAIALGIRENTASQRVKRSRDRLAANLTSQMSDN</sequence>
<dbReference type="GO" id="GO:0003677">
    <property type="term" value="F:DNA binding"/>
    <property type="evidence" value="ECO:0007669"/>
    <property type="project" value="InterPro"/>
</dbReference>
<dbReference type="SUPFAM" id="SSF88946">
    <property type="entry name" value="Sigma2 domain of RNA polymerase sigma factors"/>
    <property type="match status" value="1"/>
</dbReference>
<dbReference type="InterPro" id="IPR014284">
    <property type="entry name" value="RNA_pol_sigma-70_dom"/>
</dbReference>
<dbReference type="CDD" id="cd06171">
    <property type="entry name" value="Sigma70_r4"/>
    <property type="match status" value="1"/>
</dbReference>
<dbReference type="InterPro" id="IPR013249">
    <property type="entry name" value="RNA_pol_sigma70_r4_t2"/>
</dbReference>
<evidence type="ECO:0000256" key="3">
    <source>
        <dbReference type="ARBA" id="ARBA00023082"/>
    </source>
</evidence>
<organism evidence="6">
    <name type="scientific">freshwater metagenome</name>
    <dbReference type="NCBI Taxonomy" id="449393"/>
    <lineage>
        <taxon>unclassified sequences</taxon>
        <taxon>metagenomes</taxon>
        <taxon>ecological metagenomes</taxon>
    </lineage>
</organism>
<dbReference type="AlphaFoldDB" id="A0A6J6NN08"/>
<keyword evidence="2" id="KW-0805">Transcription regulation</keyword>
<accession>A0A6J6NN08</accession>
<proteinExistence type="inferred from homology"/>
<dbReference type="SUPFAM" id="SSF88659">
    <property type="entry name" value="Sigma3 and sigma4 domains of RNA polymerase sigma factors"/>
    <property type="match status" value="1"/>
</dbReference>
<dbReference type="PANTHER" id="PTHR43133:SF25">
    <property type="entry name" value="RNA POLYMERASE SIGMA FACTOR RFAY-RELATED"/>
    <property type="match status" value="1"/>
</dbReference>
<dbReference type="Pfam" id="PF08281">
    <property type="entry name" value="Sigma70_r4_2"/>
    <property type="match status" value="1"/>
</dbReference>
<dbReference type="Gene3D" id="1.10.10.10">
    <property type="entry name" value="Winged helix-like DNA-binding domain superfamily/Winged helix DNA-binding domain"/>
    <property type="match status" value="1"/>
</dbReference>
<gene>
    <name evidence="6" type="ORF">UFOPK2373_00599</name>
</gene>
<protein>
    <submittedName>
        <fullName evidence="6">Unannotated protein</fullName>
    </submittedName>
</protein>
<evidence type="ECO:0000313" key="6">
    <source>
        <dbReference type="EMBL" id="CAB4687512.1"/>
    </source>
</evidence>
<dbReference type="EMBL" id="CAEZXL010000086">
    <property type="protein sequence ID" value="CAB4687512.1"/>
    <property type="molecule type" value="Genomic_DNA"/>
</dbReference>
<reference evidence="6" key="1">
    <citation type="submission" date="2020-05" db="EMBL/GenBank/DDBJ databases">
        <authorList>
            <person name="Chiriac C."/>
            <person name="Salcher M."/>
            <person name="Ghai R."/>
            <person name="Kavagutti S V."/>
        </authorList>
    </citation>
    <scope>NUCLEOTIDE SEQUENCE</scope>
</reference>
<dbReference type="InterPro" id="IPR013325">
    <property type="entry name" value="RNA_pol_sigma_r2"/>
</dbReference>
<evidence type="ECO:0000256" key="1">
    <source>
        <dbReference type="ARBA" id="ARBA00010641"/>
    </source>
</evidence>
<name>A0A6J6NN08_9ZZZZ</name>
<dbReference type="Gene3D" id="1.10.1740.10">
    <property type="match status" value="1"/>
</dbReference>
<dbReference type="GO" id="GO:0006352">
    <property type="term" value="P:DNA-templated transcription initiation"/>
    <property type="evidence" value="ECO:0007669"/>
    <property type="project" value="InterPro"/>
</dbReference>
<dbReference type="NCBIfam" id="TIGR02937">
    <property type="entry name" value="sigma70-ECF"/>
    <property type="match status" value="1"/>
</dbReference>
<evidence type="ECO:0000259" key="5">
    <source>
        <dbReference type="Pfam" id="PF08281"/>
    </source>
</evidence>
<dbReference type="PANTHER" id="PTHR43133">
    <property type="entry name" value="RNA POLYMERASE ECF-TYPE SIGMA FACTO"/>
    <property type="match status" value="1"/>
</dbReference>
<dbReference type="InterPro" id="IPR036388">
    <property type="entry name" value="WH-like_DNA-bd_sf"/>
</dbReference>
<keyword evidence="4" id="KW-0804">Transcription</keyword>
<feature type="domain" description="RNA polymerase sigma factor 70 region 4 type 2" evidence="5">
    <location>
        <begin position="104"/>
        <end position="151"/>
    </location>
</feature>
<keyword evidence="3" id="KW-0731">Sigma factor</keyword>